<accession>F4R591</accession>
<feature type="region of interest" description="Disordered" evidence="1">
    <location>
        <begin position="1"/>
        <end position="28"/>
    </location>
</feature>
<gene>
    <name evidence="2" type="ORF">MELLADRAFT_70668</name>
</gene>
<dbReference type="PANTHER" id="PTHR14024">
    <property type="entry name" value="PERILIPIN"/>
    <property type="match status" value="1"/>
</dbReference>
<evidence type="ECO:0000313" key="2">
    <source>
        <dbReference type="EMBL" id="EGG12007.1"/>
    </source>
</evidence>
<feature type="compositionally biased region" description="Polar residues" evidence="1">
    <location>
        <begin position="1"/>
        <end position="10"/>
    </location>
</feature>
<dbReference type="OrthoDB" id="376826at2759"/>
<dbReference type="RefSeq" id="XP_007404382.1">
    <property type="nucleotide sequence ID" value="XM_007404320.1"/>
</dbReference>
<sequence length="298" mass="32468">MSTATENHTVNANGNGNGHHGSTESEDSLCSPTFVKRVTSIPVVADALEAVQSTMKGNAYSAAVYEKAEGAAIYLYEQSKPLQEKLAGPIGQVDAVANKGLDFVQAKAPYVFEAKTEDILSKARQPADQAYAYGKTYKDAASARLGPITEQFQIQLTKSQQTLNGLQEKLQSAVSNLPLDSKSVQDQLKSLSEQVIAEIEKVSNFVVEKRKELPQQAQQAVGPLIEKLHQSFNDIKSELIKADLPISQRASNVLKYSSEQASPIVHEAIEVIRKVMGKVENKKENDENRPDQLVNGTS</sequence>
<dbReference type="AlphaFoldDB" id="F4R591"/>
<dbReference type="PANTHER" id="PTHR14024:SF49">
    <property type="entry name" value="LIPID STORAGE DROPLETS SURFACE-BINDING PROTEIN 1"/>
    <property type="match status" value="1"/>
</dbReference>
<name>F4R591_MELLP</name>
<evidence type="ECO:0008006" key="4">
    <source>
        <dbReference type="Google" id="ProtNLM"/>
    </source>
</evidence>
<evidence type="ECO:0000256" key="1">
    <source>
        <dbReference type="SAM" id="MobiDB-lite"/>
    </source>
</evidence>
<dbReference type="InParanoid" id="F4R591"/>
<dbReference type="STRING" id="747676.F4R591"/>
<dbReference type="HOGENOM" id="CLU_1038751_0_0_1"/>
<proteinExistence type="predicted"/>
<protein>
    <recommendedName>
        <fullName evidence="4">Lipid droplet-associated perilipin protein</fullName>
    </recommendedName>
</protein>
<dbReference type="VEuPathDB" id="FungiDB:MELLADRAFT_70668"/>
<dbReference type="EMBL" id="GL883091">
    <property type="protein sequence ID" value="EGG12007.1"/>
    <property type="molecule type" value="Genomic_DNA"/>
</dbReference>
<keyword evidence="3" id="KW-1185">Reference proteome</keyword>
<reference evidence="3" key="1">
    <citation type="journal article" date="2011" name="Proc. Natl. Acad. Sci. U.S.A.">
        <title>Obligate biotrophy features unraveled by the genomic analysis of rust fungi.</title>
        <authorList>
            <person name="Duplessis S."/>
            <person name="Cuomo C.A."/>
            <person name="Lin Y.-C."/>
            <person name="Aerts A."/>
            <person name="Tisserant E."/>
            <person name="Veneault-Fourrey C."/>
            <person name="Joly D.L."/>
            <person name="Hacquard S."/>
            <person name="Amselem J."/>
            <person name="Cantarel B.L."/>
            <person name="Chiu R."/>
            <person name="Coutinho P.M."/>
            <person name="Feau N."/>
            <person name="Field M."/>
            <person name="Frey P."/>
            <person name="Gelhaye E."/>
            <person name="Goldberg J."/>
            <person name="Grabherr M.G."/>
            <person name="Kodira C.D."/>
            <person name="Kohler A."/>
            <person name="Kuees U."/>
            <person name="Lindquist E.A."/>
            <person name="Lucas S.M."/>
            <person name="Mago R."/>
            <person name="Mauceli E."/>
            <person name="Morin E."/>
            <person name="Murat C."/>
            <person name="Pangilinan J.L."/>
            <person name="Park R."/>
            <person name="Pearson M."/>
            <person name="Quesneville H."/>
            <person name="Rouhier N."/>
            <person name="Sakthikumar S."/>
            <person name="Salamov A.A."/>
            <person name="Schmutz J."/>
            <person name="Selles B."/>
            <person name="Shapiro H."/>
            <person name="Tanguay P."/>
            <person name="Tuskan G.A."/>
            <person name="Henrissat B."/>
            <person name="Van de Peer Y."/>
            <person name="Rouze P."/>
            <person name="Ellis J.G."/>
            <person name="Dodds P.N."/>
            <person name="Schein J.E."/>
            <person name="Zhong S."/>
            <person name="Hamelin R.C."/>
            <person name="Grigoriev I.V."/>
            <person name="Szabo L.J."/>
            <person name="Martin F."/>
        </authorList>
    </citation>
    <scope>NUCLEOTIDE SEQUENCE [LARGE SCALE GENOMIC DNA]</scope>
    <source>
        <strain evidence="3">98AG31 / pathotype 3-4-7</strain>
    </source>
</reference>
<organism evidence="3">
    <name type="scientific">Melampsora larici-populina (strain 98AG31 / pathotype 3-4-7)</name>
    <name type="common">Poplar leaf rust fungus</name>
    <dbReference type="NCBI Taxonomy" id="747676"/>
    <lineage>
        <taxon>Eukaryota</taxon>
        <taxon>Fungi</taxon>
        <taxon>Dikarya</taxon>
        <taxon>Basidiomycota</taxon>
        <taxon>Pucciniomycotina</taxon>
        <taxon>Pucciniomycetes</taxon>
        <taxon>Pucciniales</taxon>
        <taxon>Melampsoraceae</taxon>
        <taxon>Melampsora</taxon>
    </lineage>
</organism>
<evidence type="ECO:0000313" key="3">
    <source>
        <dbReference type="Proteomes" id="UP000001072"/>
    </source>
</evidence>
<dbReference type="KEGG" id="mlr:MELLADRAFT_70668"/>
<dbReference type="Proteomes" id="UP000001072">
    <property type="component" value="Unassembled WGS sequence"/>
</dbReference>
<dbReference type="eggNOG" id="ENOG502S7Q3">
    <property type="taxonomic scope" value="Eukaryota"/>
</dbReference>
<dbReference type="SUPFAM" id="SSF58113">
    <property type="entry name" value="Apolipoprotein A-I"/>
    <property type="match status" value="1"/>
</dbReference>
<dbReference type="GeneID" id="18931598"/>